<proteinExistence type="predicted"/>
<dbReference type="EMBL" id="JAHRHJ020000009">
    <property type="protein sequence ID" value="KAH9300437.1"/>
    <property type="molecule type" value="Genomic_DNA"/>
</dbReference>
<reference evidence="1 2" key="1">
    <citation type="journal article" date="2021" name="Nat. Plants">
        <title>The Taxus genome provides insights into paclitaxel biosynthesis.</title>
        <authorList>
            <person name="Xiong X."/>
            <person name="Gou J."/>
            <person name="Liao Q."/>
            <person name="Li Y."/>
            <person name="Zhou Q."/>
            <person name="Bi G."/>
            <person name="Li C."/>
            <person name="Du R."/>
            <person name="Wang X."/>
            <person name="Sun T."/>
            <person name="Guo L."/>
            <person name="Liang H."/>
            <person name="Lu P."/>
            <person name="Wu Y."/>
            <person name="Zhang Z."/>
            <person name="Ro D.K."/>
            <person name="Shang Y."/>
            <person name="Huang S."/>
            <person name="Yan J."/>
        </authorList>
    </citation>
    <scope>NUCLEOTIDE SEQUENCE [LARGE SCALE GENOMIC DNA]</scope>
    <source>
        <strain evidence="1">Ta-2019</strain>
    </source>
</reference>
<dbReference type="AlphaFoldDB" id="A0AA38CHZ9"/>
<name>A0AA38CHZ9_TAXCH</name>
<dbReference type="Proteomes" id="UP000824469">
    <property type="component" value="Unassembled WGS sequence"/>
</dbReference>
<comment type="caution">
    <text evidence="1">The sequence shown here is derived from an EMBL/GenBank/DDBJ whole genome shotgun (WGS) entry which is preliminary data.</text>
</comment>
<organism evidence="1 2">
    <name type="scientific">Taxus chinensis</name>
    <name type="common">Chinese yew</name>
    <name type="synonym">Taxus wallichiana var. chinensis</name>
    <dbReference type="NCBI Taxonomy" id="29808"/>
    <lineage>
        <taxon>Eukaryota</taxon>
        <taxon>Viridiplantae</taxon>
        <taxon>Streptophyta</taxon>
        <taxon>Embryophyta</taxon>
        <taxon>Tracheophyta</taxon>
        <taxon>Spermatophyta</taxon>
        <taxon>Pinopsida</taxon>
        <taxon>Pinidae</taxon>
        <taxon>Conifers II</taxon>
        <taxon>Cupressales</taxon>
        <taxon>Taxaceae</taxon>
        <taxon>Taxus</taxon>
    </lineage>
</organism>
<accession>A0AA38CHZ9</accession>
<evidence type="ECO:0000313" key="1">
    <source>
        <dbReference type="EMBL" id="KAH9300437.1"/>
    </source>
</evidence>
<protein>
    <submittedName>
        <fullName evidence="1">Uncharacterized protein</fullName>
    </submittedName>
</protein>
<evidence type="ECO:0000313" key="2">
    <source>
        <dbReference type="Proteomes" id="UP000824469"/>
    </source>
</evidence>
<sequence>GSTTLMADQRRDRRDMRVRWDLWEQVQSRDMLQVPSGRSSRASISRVLNIWLKPEIQ</sequence>
<feature type="non-terminal residue" evidence="1">
    <location>
        <position position="1"/>
    </location>
</feature>
<feature type="non-terminal residue" evidence="1">
    <location>
        <position position="57"/>
    </location>
</feature>
<keyword evidence="2" id="KW-1185">Reference proteome</keyword>
<gene>
    <name evidence="1" type="ORF">KI387_012020</name>
</gene>